<feature type="non-terminal residue" evidence="2">
    <location>
        <position position="188"/>
    </location>
</feature>
<accession>A0A3L8RVR8</accession>
<comment type="caution">
    <text evidence="2">The sequence shown here is derived from an EMBL/GenBank/DDBJ whole genome shotgun (WGS) entry which is preliminary data.</text>
</comment>
<dbReference type="AlphaFoldDB" id="A0A3L8RVR8"/>
<reference evidence="2 3" key="1">
    <citation type="journal article" date="2018" name="Proc. R. Soc. B">
        <title>A non-coding region near Follistatin controls head colour polymorphism in the Gouldian finch.</title>
        <authorList>
            <person name="Toomey M.B."/>
            <person name="Marques C.I."/>
            <person name="Andrade P."/>
            <person name="Araujo P.M."/>
            <person name="Sabatino S."/>
            <person name="Gazda M.A."/>
            <person name="Afonso S."/>
            <person name="Lopes R.J."/>
            <person name="Corbo J.C."/>
            <person name="Carneiro M."/>
        </authorList>
    </citation>
    <scope>NUCLEOTIDE SEQUENCE [LARGE SCALE GENOMIC DNA]</scope>
    <source>
        <strain evidence="2">Red01</strain>
        <tissue evidence="2">Muscle</tissue>
    </source>
</reference>
<evidence type="ECO:0000313" key="3">
    <source>
        <dbReference type="Proteomes" id="UP000276834"/>
    </source>
</evidence>
<name>A0A3L8RVR8_CHLGU</name>
<protein>
    <submittedName>
        <fullName evidence="2">Uncharacterized protein</fullName>
    </submittedName>
</protein>
<evidence type="ECO:0000313" key="2">
    <source>
        <dbReference type="EMBL" id="RLV88654.1"/>
    </source>
</evidence>
<dbReference type="EMBL" id="QUSF01000182">
    <property type="protein sequence ID" value="RLV88654.1"/>
    <property type="molecule type" value="Genomic_DNA"/>
</dbReference>
<keyword evidence="3" id="KW-1185">Reference proteome</keyword>
<gene>
    <name evidence="2" type="ORF">DV515_00015429</name>
</gene>
<sequence>MVQELGHLVSQSKVALVTQRQVPGWLITCHSPGWLWSASVTACARLKARPGVTAQGGLVTQCHTTCQAQGPLVSQHLLIWLLTWCHGAGCSVSPRCHQVPWRAPSVAAWAAVGVPGSRCGVALSPLSRHVPTVTDPRGTSGPGLLPAPRPGDRPGPGRAADRAAEDARSLPPPFLPGRYRGWARTGDG</sequence>
<organism evidence="2 3">
    <name type="scientific">Chloebia gouldiae</name>
    <name type="common">Gouldian finch</name>
    <name type="synonym">Erythrura gouldiae</name>
    <dbReference type="NCBI Taxonomy" id="44316"/>
    <lineage>
        <taxon>Eukaryota</taxon>
        <taxon>Metazoa</taxon>
        <taxon>Chordata</taxon>
        <taxon>Craniata</taxon>
        <taxon>Vertebrata</taxon>
        <taxon>Euteleostomi</taxon>
        <taxon>Archelosauria</taxon>
        <taxon>Archosauria</taxon>
        <taxon>Dinosauria</taxon>
        <taxon>Saurischia</taxon>
        <taxon>Theropoda</taxon>
        <taxon>Coelurosauria</taxon>
        <taxon>Aves</taxon>
        <taxon>Neognathae</taxon>
        <taxon>Neoaves</taxon>
        <taxon>Telluraves</taxon>
        <taxon>Australaves</taxon>
        <taxon>Passeriformes</taxon>
        <taxon>Passeroidea</taxon>
        <taxon>Passeridae</taxon>
        <taxon>Chloebia</taxon>
    </lineage>
</organism>
<dbReference type="Proteomes" id="UP000276834">
    <property type="component" value="Unassembled WGS sequence"/>
</dbReference>
<evidence type="ECO:0000256" key="1">
    <source>
        <dbReference type="SAM" id="MobiDB-lite"/>
    </source>
</evidence>
<proteinExistence type="predicted"/>
<feature type="compositionally biased region" description="Basic and acidic residues" evidence="1">
    <location>
        <begin position="159"/>
        <end position="168"/>
    </location>
</feature>
<feature type="region of interest" description="Disordered" evidence="1">
    <location>
        <begin position="130"/>
        <end position="188"/>
    </location>
</feature>